<feature type="compositionally biased region" description="Basic and acidic residues" evidence="4">
    <location>
        <begin position="634"/>
        <end position="658"/>
    </location>
</feature>
<dbReference type="SUPFAM" id="SSF48371">
    <property type="entry name" value="ARM repeat"/>
    <property type="match status" value="1"/>
</dbReference>
<keyword evidence="2" id="KW-0067">ATP-binding</keyword>
<keyword evidence="7" id="KW-1185">Reference proteome</keyword>
<feature type="coiled-coil region" evidence="3">
    <location>
        <begin position="400"/>
        <end position="472"/>
    </location>
</feature>
<sequence>MPWTVSPRHIPLSRVNVDRTEKHLLARSTYWEIYEATYGATSVAALCYRHSSRHDALWAATNHYFDEMLAMLHPVRLMNLVQIIGLVYDFTAASEDAKPLWLLFEKVSMSLYDALYTHCIPLSDADIIQIAVQVAQTIVFCNGVGLGHLTSRKVLLESKTRVKIMGLFQRDILEMANAPLAPSAYEPPAPAQGSDVYAFGVLLWEICCSEKPTLELFHHISKVRIARPGLELAEDLVRVCTHEDAELRPTAKDVLDELLAFQISLASRLDDPPPPLQLPSEAVVAQTLQRLQAVEHQVLEEQRNFDVVVGQLEFANAEIASLQKLLEGKVEAFAALDAAHGRALDTIVAYEARIKELEASLSHQVARGAELQHEQHHLEAQCLHQKEQLARSKLDTEAALAEALRSRRELEALSQALQAAEVALEQEKSMTDELSVRWQQTIKRCQEEQLQREKVEQHLTRLRQENKDALDQLRDWHPETGILARQRQIDNERQVETHVLQSQALVREMVAFQEEMAVKASHLAAAQAQCNSLELEILEHQKALGEAKTAHDSAARTCREWEARYAQQTCELLASHEAYATLKTAYMSVEEKLKVEIKQREDEELARKSRRCLDLTCDAPPFLIEQSGYCKDHHEKRERERAEEQRQLDDARRQKPPDDLAAESFSSGGLQGLLGVLEKFRDSPAIAAACCRKLHTLCETQVTYKNELGDLNGFSALVSIATEHMALASIQGQLVRLFGCAAFNHDVNRVRLVCEGALDSVLAAMVAFPQDAPLQQSSCSTLTNLAHNCEGNRRKILDKGGVERVLDAMQGFPKEVALQESACWALISLAGSDYMCQHIAARGGLGAILAAMLNCPGAACVQYYGVWALLNLVTGVEALQEFALQEGAIEVCEAAMACFTEHAGIQDKAQCVIDMLTDNQADSLDDQDELK</sequence>
<dbReference type="Gene3D" id="1.10.510.10">
    <property type="entry name" value="Transferase(Phosphotransferase) domain 1"/>
    <property type="match status" value="1"/>
</dbReference>
<protein>
    <recommendedName>
        <fullName evidence="5">Protein kinase domain-containing protein</fullName>
    </recommendedName>
</protein>
<dbReference type="SMART" id="SM00185">
    <property type="entry name" value="ARM"/>
    <property type="match status" value="4"/>
</dbReference>
<keyword evidence="3" id="KW-0175">Coiled coil</keyword>
<dbReference type="STRING" id="1202772.A0A1V9ZPG4"/>
<evidence type="ECO:0000313" key="7">
    <source>
        <dbReference type="Proteomes" id="UP000243579"/>
    </source>
</evidence>
<dbReference type="Proteomes" id="UP000243579">
    <property type="component" value="Unassembled WGS sequence"/>
</dbReference>
<dbReference type="OrthoDB" id="73037at2759"/>
<evidence type="ECO:0000259" key="5">
    <source>
        <dbReference type="PROSITE" id="PS50011"/>
    </source>
</evidence>
<evidence type="ECO:0000256" key="3">
    <source>
        <dbReference type="SAM" id="Coils"/>
    </source>
</evidence>
<evidence type="ECO:0000256" key="2">
    <source>
        <dbReference type="ARBA" id="ARBA00022840"/>
    </source>
</evidence>
<evidence type="ECO:0000256" key="4">
    <source>
        <dbReference type="SAM" id="MobiDB-lite"/>
    </source>
</evidence>
<feature type="region of interest" description="Disordered" evidence="4">
    <location>
        <begin position="634"/>
        <end position="661"/>
    </location>
</feature>
<feature type="coiled-coil region" evidence="3">
    <location>
        <begin position="284"/>
        <end position="367"/>
    </location>
</feature>
<gene>
    <name evidence="6" type="ORF">ACHHYP_03978</name>
</gene>
<dbReference type="AlphaFoldDB" id="A0A1V9ZPG4"/>
<dbReference type="InterPro" id="IPR011989">
    <property type="entry name" value="ARM-like"/>
</dbReference>
<dbReference type="SUPFAM" id="SSF56112">
    <property type="entry name" value="Protein kinase-like (PK-like)"/>
    <property type="match status" value="1"/>
</dbReference>
<dbReference type="GO" id="GO:0004674">
    <property type="term" value="F:protein serine/threonine kinase activity"/>
    <property type="evidence" value="ECO:0007669"/>
    <property type="project" value="TreeGrafter"/>
</dbReference>
<dbReference type="InterPro" id="IPR011009">
    <property type="entry name" value="Kinase-like_dom_sf"/>
</dbReference>
<dbReference type="InterPro" id="IPR001245">
    <property type="entry name" value="Ser-Thr/Tyr_kinase_cat_dom"/>
</dbReference>
<proteinExistence type="predicted"/>
<dbReference type="PANTHER" id="PTHR44329:SF298">
    <property type="entry name" value="MIXED LINEAGE KINASE DOMAIN-LIKE PROTEIN"/>
    <property type="match status" value="1"/>
</dbReference>
<dbReference type="GO" id="GO:0005524">
    <property type="term" value="F:ATP binding"/>
    <property type="evidence" value="ECO:0007669"/>
    <property type="project" value="UniProtKB-KW"/>
</dbReference>
<dbReference type="Pfam" id="PF07714">
    <property type="entry name" value="PK_Tyr_Ser-Thr"/>
    <property type="match status" value="1"/>
</dbReference>
<dbReference type="PROSITE" id="PS50011">
    <property type="entry name" value="PROTEIN_KINASE_DOM"/>
    <property type="match status" value="1"/>
</dbReference>
<feature type="domain" description="Protein kinase" evidence="5">
    <location>
        <begin position="19"/>
        <end position="259"/>
    </location>
</feature>
<reference evidence="6 7" key="1">
    <citation type="journal article" date="2014" name="Genome Biol. Evol.">
        <title>The secreted proteins of Achlya hypogyna and Thraustotheca clavata identify the ancestral oomycete secretome and reveal gene acquisitions by horizontal gene transfer.</title>
        <authorList>
            <person name="Misner I."/>
            <person name="Blouin N."/>
            <person name="Leonard G."/>
            <person name="Richards T.A."/>
            <person name="Lane C.E."/>
        </authorList>
    </citation>
    <scope>NUCLEOTIDE SEQUENCE [LARGE SCALE GENOMIC DNA]</scope>
    <source>
        <strain evidence="6 7">ATCC 48635</strain>
    </source>
</reference>
<dbReference type="InterPro" id="IPR016024">
    <property type="entry name" value="ARM-type_fold"/>
</dbReference>
<dbReference type="InterPro" id="IPR000719">
    <property type="entry name" value="Prot_kinase_dom"/>
</dbReference>
<keyword evidence="1" id="KW-0547">Nucleotide-binding</keyword>
<organism evidence="6 7">
    <name type="scientific">Achlya hypogyna</name>
    <name type="common">Oomycete</name>
    <name type="synonym">Protoachlya hypogyna</name>
    <dbReference type="NCBI Taxonomy" id="1202772"/>
    <lineage>
        <taxon>Eukaryota</taxon>
        <taxon>Sar</taxon>
        <taxon>Stramenopiles</taxon>
        <taxon>Oomycota</taxon>
        <taxon>Saprolegniomycetes</taxon>
        <taxon>Saprolegniales</taxon>
        <taxon>Achlyaceae</taxon>
        <taxon>Achlya</taxon>
    </lineage>
</organism>
<dbReference type="PANTHER" id="PTHR44329">
    <property type="entry name" value="SERINE/THREONINE-PROTEIN KINASE TNNI3K-RELATED"/>
    <property type="match status" value="1"/>
</dbReference>
<evidence type="ECO:0000313" key="6">
    <source>
        <dbReference type="EMBL" id="OQR99887.1"/>
    </source>
</evidence>
<dbReference type="InterPro" id="IPR000225">
    <property type="entry name" value="Armadillo"/>
</dbReference>
<dbReference type="EMBL" id="JNBR01000036">
    <property type="protein sequence ID" value="OQR99887.1"/>
    <property type="molecule type" value="Genomic_DNA"/>
</dbReference>
<dbReference type="InterPro" id="IPR051681">
    <property type="entry name" value="Ser/Thr_Kinases-Pseudokinases"/>
</dbReference>
<comment type="caution">
    <text evidence="6">The sequence shown here is derived from an EMBL/GenBank/DDBJ whole genome shotgun (WGS) entry which is preliminary data.</text>
</comment>
<name>A0A1V9ZPG4_ACHHY</name>
<evidence type="ECO:0000256" key="1">
    <source>
        <dbReference type="ARBA" id="ARBA00022741"/>
    </source>
</evidence>
<dbReference type="Gene3D" id="1.25.10.10">
    <property type="entry name" value="Leucine-rich Repeat Variant"/>
    <property type="match status" value="1"/>
</dbReference>
<accession>A0A1V9ZPG4</accession>